<feature type="region of interest" description="Disordered" evidence="1">
    <location>
        <begin position="36"/>
        <end position="59"/>
    </location>
</feature>
<gene>
    <name evidence="2" type="ORF">L596_025227</name>
</gene>
<dbReference type="AlphaFoldDB" id="A0A4U5M765"/>
<dbReference type="Proteomes" id="UP000298663">
    <property type="component" value="Unassembled WGS sequence"/>
</dbReference>
<proteinExistence type="predicted"/>
<evidence type="ECO:0000256" key="1">
    <source>
        <dbReference type="SAM" id="MobiDB-lite"/>
    </source>
</evidence>
<evidence type="ECO:0000313" key="3">
    <source>
        <dbReference type="Proteomes" id="UP000298663"/>
    </source>
</evidence>
<reference evidence="2 3" key="2">
    <citation type="journal article" date="2019" name="G3 (Bethesda)">
        <title>Hybrid Assembly of the Genome of the Entomopathogenic Nematode Steinernema carpocapsae Identifies the X-Chromosome.</title>
        <authorList>
            <person name="Serra L."/>
            <person name="Macchietto M."/>
            <person name="Macias-Munoz A."/>
            <person name="McGill C.J."/>
            <person name="Rodriguez I.M."/>
            <person name="Rodriguez B."/>
            <person name="Murad R."/>
            <person name="Mortazavi A."/>
        </authorList>
    </citation>
    <scope>NUCLEOTIDE SEQUENCE [LARGE SCALE GENOMIC DNA]</scope>
    <source>
        <strain evidence="2 3">ALL</strain>
    </source>
</reference>
<accession>A0A4U5M765</accession>
<dbReference type="EMBL" id="AZBU02000009">
    <property type="protein sequence ID" value="TKR64738.1"/>
    <property type="molecule type" value="Genomic_DNA"/>
</dbReference>
<keyword evidence="3" id="KW-1185">Reference proteome</keyword>
<evidence type="ECO:0000313" key="2">
    <source>
        <dbReference type="EMBL" id="TKR64738.1"/>
    </source>
</evidence>
<sequence length="118" mass="12978">MGTQPAPREKLCIQVTASGDLGRIRRGISLRLHRAQTRPETRQHGVEISVYPGSTSTPNRSGGSIAFAAIRPFRPALVRIFRAVVAFFVFSVAAGRKCQAIKAAGYRVAYYINLYVLE</sequence>
<organism evidence="2 3">
    <name type="scientific">Steinernema carpocapsae</name>
    <name type="common">Entomopathogenic nematode</name>
    <dbReference type="NCBI Taxonomy" id="34508"/>
    <lineage>
        <taxon>Eukaryota</taxon>
        <taxon>Metazoa</taxon>
        <taxon>Ecdysozoa</taxon>
        <taxon>Nematoda</taxon>
        <taxon>Chromadorea</taxon>
        <taxon>Rhabditida</taxon>
        <taxon>Tylenchina</taxon>
        <taxon>Panagrolaimomorpha</taxon>
        <taxon>Strongyloidoidea</taxon>
        <taxon>Steinernematidae</taxon>
        <taxon>Steinernema</taxon>
    </lineage>
</organism>
<protein>
    <submittedName>
        <fullName evidence="2">Uncharacterized protein</fullName>
    </submittedName>
</protein>
<reference evidence="2 3" key="1">
    <citation type="journal article" date="2015" name="Genome Biol.">
        <title>Comparative genomics of Steinernema reveals deeply conserved gene regulatory networks.</title>
        <authorList>
            <person name="Dillman A.R."/>
            <person name="Macchietto M."/>
            <person name="Porter C.F."/>
            <person name="Rogers A."/>
            <person name="Williams B."/>
            <person name="Antoshechkin I."/>
            <person name="Lee M.M."/>
            <person name="Goodwin Z."/>
            <person name="Lu X."/>
            <person name="Lewis E.E."/>
            <person name="Goodrich-Blair H."/>
            <person name="Stock S.P."/>
            <person name="Adams B.J."/>
            <person name="Sternberg P.W."/>
            <person name="Mortazavi A."/>
        </authorList>
    </citation>
    <scope>NUCLEOTIDE SEQUENCE [LARGE SCALE GENOMIC DNA]</scope>
    <source>
        <strain evidence="2 3">ALL</strain>
    </source>
</reference>
<name>A0A4U5M765_STECR</name>
<comment type="caution">
    <text evidence="2">The sequence shown here is derived from an EMBL/GenBank/DDBJ whole genome shotgun (WGS) entry which is preliminary data.</text>
</comment>